<gene>
    <name evidence="1" type="ORF">METZ01_LOCUS7713</name>
</gene>
<feature type="non-terminal residue" evidence="1">
    <location>
        <position position="412"/>
    </location>
</feature>
<reference evidence="1" key="1">
    <citation type="submission" date="2018-05" db="EMBL/GenBank/DDBJ databases">
        <authorList>
            <person name="Lanie J.A."/>
            <person name="Ng W.-L."/>
            <person name="Kazmierczak K.M."/>
            <person name="Andrzejewski T.M."/>
            <person name="Davidsen T.M."/>
            <person name="Wayne K.J."/>
            <person name="Tettelin H."/>
            <person name="Glass J.I."/>
            <person name="Rusch D."/>
            <person name="Podicherti R."/>
            <person name="Tsui H.-C.T."/>
            <person name="Winkler M.E."/>
        </authorList>
    </citation>
    <scope>NUCLEOTIDE SEQUENCE</scope>
</reference>
<proteinExistence type="predicted"/>
<sequence length="412" mass="49104">MKLLYFPLILLLIYSIDLKSYSNLDTIIYQKKRIEFEVEFLNRNYWVESNLNELLLIKDYETGKNIRWDFIIYNKKLNEIYNEKILMDRSFRLYEKQSENKVFNILYKKEYSNEKEYLLIKVRSDSSKIAQYNIKLPISSTILDFIILDNLFIFSSTTKKGEYLLSIYNIKNKRYKNLHASLSINEKIISINKINSDRFEINVLTEKLDKSNSISKRKYDINGNEIEKLNISINNKSIINGKFYEIDNKIIGIGFYGLTNSSSPQGIYISSHINQAIEFIKIYNFYELPNFYTNNKQRKNILKKIKNNQFDKIRLNHNFVFNSFFKFNENYIFSAESLILNYNSNGKYSYIPFYNTYSGTYDKMINPNFKGYDHTKMLLTSFNLNGNINWDTTYKINSLNTFDKVVYLNNLI</sequence>
<accession>A0A381NKG2</accession>
<protein>
    <submittedName>
        <fullName evidence="1">Uncharacterized protein</fullName>
    </submittedName>
</protein>
<organism evidence="1">
    <name type="scientific">marine metagenome</name>
    <dbReference type="NCBI Taxonomy" id="408172"/>
    <lineage>
        <taxon>unclassified sequences</taxon>
        <taxon>metagenomes</taxon>
        <taxon>ecological metagenomes</taxon>
    </lineage>
</organism>
<dbReference type="EMBL" id="UINC01000410">
    <property type="protein sequence ID" value="SUZ54859.1"/>
    <property type="molecule type" value="Genomic_DNA"/>
</dbReference>
<evidence type="ECO:0000313" key="1">
    <source>
        <dbReference type="EMBL" id="SUZ54859.1"/>
    </source>
</evidence>
<name>A0A381NKG2_9ZZZZ</name>
<dbReference type="AlphaFoldDB" id="A0A381NKG2"/>